<dbReference type="CDD" id="cd00473">
    <property type="entry name" value="bS6"/>
    <property type="match status" value="1"/>
</dbReference>
<dbReference type="InterPro" id="IPR014717">
    <property type="entry name" value="Transl_elong_EF1B/ribsomal_bS6"/>
</dbReference>
<dbReference type="Proteomes" id="UP000509513">
    <property type="component" value="Chromosome"/>
</dbReference>
<keyword evidence="9" id="KW-1185">Reference proteome</keyword>
<dbReference type="Proteomes" id="UP000305417">
    <property type="component" value="Unassembled WGS sequence"/>
</dbReference>
<evidence type="ECO:0000313" key="8">
    <source>
        <dbReference type="EMBL" id="TLT00867.1"/>
    </source>
</evidence>
<proteinExistence type="inferred from homology"/>
<dbReference type="GO" id="GO:0003735">
    <property type="term" value="F:structural constituent of ribosome"/>
    <property type="evidence" value="ECO:0007669"/>
    <property type="project" value="InterPro"/>
</dbReference>
<sequence>MSKLKHYETMFILKPTLTEEETVAQLEGIKALFEKNGAEIVSTDNIGIKELAYEIEKQKRGYYYVIYFRAPAAAIAEIERNYRNNEELIRFIFIKFESKKEITSWTKMSDEAAKKASK</sequence>
<dbReference type="InterPro" id="IPR000529">
    <property type="entry name" value="Ribosomal_bS6"/>
</dbReference>
<evidence type="ECO:0000313" key="7">
    <source>
        <dbReference type="EMBL" id="QKJ27893.1"/>
    </source>
</evidence>
<name>A0A5J6RIS3_9BACT</name>
<evidence type="ECO:0000256" key="4">
    <source>
        <dbReference type="ARBA" id="ARBA00035104"/>
    </source>
</evidence>
<dbReference type="EMBL" id="CP054051">
    <property type="protein sequence ID" value="QKJ27893.1"/>
    <property type="molecule type" value="Genomic_DNA"/>
</dbReference>
<dbReference type="InterPro" id="IPR035980">
    <property type="entry name" value="Ribosomal_bS6_sf"/>
</dbReference>
<evidence type="ECO:0000256" key="2">
    <source>
        <dbReference type="ARBA" id="ARBA00022980"/>
    </source>
</evidence>
<keyword evidence="6" id="KW-0699">rRNA-binding</keyword>
<dbReference type="STRING" id="1442598.GCA_000522465_00386"/>
<organism evidence="7 10">
    <name type="scientific">Aliarcobacter cibarius</name>
    <dbReference type="NCBI Taxonomy" id="255507"/>
    <lineage>
        <taxon>Bacteria</taxon>
        <taxon>Pseudomonadati</taxon>
        <taxon>Campylobacterota</taxon>
        <taxon>Epsilonproteobacteria</taxon>
        <taxon>Campylobacterales</taxon>
        <taxon>Arcobacteraceae</taxon>
        <taxon>Aliarcobacter</taxon>
    </lineage>
</organism>
<dbReference type="InterPro" id="IPR020814">
    <property type="entry name" value="Ribosomal_S6_plastid/chlpt"/>
</dbReference>
<evidence type="ECO:0000313" key="10">
    <source>
        <dbReference type="Proteomes" id="UP000509513"/>
    </source>
</evidence>
<keyword evidence="3 6" id="KW-0687">Ribonucleoprotein</keyword>
<dbReference type="PANTHER" id="PTHR21011">
    <property type="entry name" value="MITOCHONDRIAL 28S RIBOSOMAL PROTEIN S6"/>
    <property type="match status" value="1"/>
</dbReference>
<dbReference type="OrthoDB" id="9812702at2"/>
<dbReference type="HAMAP" id="MF_00360">
    <property type="entry name" value="Ribosomal_bS6"/>
    <property type="match status" value="1"/>
</dbReference>
<evidence type="ECO:0000256" key="6">
    <source>
        <dbReference type="HAMAP-Rule" id="MF_00360"/>
    </source>
</evidence>
<reference evidence="8 9" key="1">
    <citation type="submission" date="2019-05" db="EMBL/GenBank/DDBJ databases">
        <title>Arcobacter cibarius and Arcobacter thereius providing challenges in identification an antibiotic susceptibility and Quinolone resistance.</title>
        <authorList>
            <person name="Busch A."/>
            <person name="Hanel I."/>
            <person name="Hotzel H."/>
            <person name="Tomaso H."/>
        </authorList>
    </citation>
    <scope>NUCLEOTIDE SEQUENCE [LARGE SCALE GENOMIC DNA]</scope>
    <source>
        <strain evidence="8 9">16CS0831-2</strain>
    </source>
</reference>
<reference evidence="7 10" key="2">
    <citation type="submission" date="2020-05" db="EMBL/GenBank/DDBJ databases">
        <title>Complete genome sequencing of Campylobacter and Arcobacter type strains.</title>
        <authorList>
            <person name="Miller W.G."/>
            <person name="Yee E."/>
        </authorList>
    </citation>
    <scope>NUCLEOTIDE SEQUENCE [LARGE SCALE GENOMIC DNA]</scope>
    <source>
        <strain evidence="7 10">LMG 21996</strain>
    </source>
</reference>
<dbReference type="NCBIfam" id="TIGR00166">
    <property type="entry name" value="S6"/>
    <property type="match status" value="1"/>
</dbReference>
<dbReference type="Gene3D" id="3.30.70.60">
    <property type="match status" value="1"/>
</dbReference>
<dbReference type="GO" id="GO:0006412">
    <property type="term" value="P:translation"/>
    <property type="evidence" value="ECO:0007669"/>
    <property type="project" value="UniProtKB-UniRule"/>
</dbReference>
<evidence type="ECO:0000256" key="5">
    <source>
        <dbReference type="ARBA" id="ARBA00035294"/>
    </source>
</evidence>
<dbReference type="GO" id="GO:0022627">
    <property type="term" value="C:cytosolic small ribosomal subunit"/>
    <property type="evidence" value="ECO:0007669"/>
    <property type="project" value="TreeGrafter"/>
</dbReference>
<evidence type="ECO:0000313" key="9">
    <source>
        <dbReference type="Proteomes" id="UP000305417"/>
    </source>
</evidence>
<keyword evidence="2 6" id="KW-0689">Ribosomal protein</keyword>
<protein>
    <recommendedName>
        <fullName evidence="5 6">Small ribosomal subunit protein bS6</fullName>
    </recommendedName>
</protein>
<evidence type="ECO:0000256" key="1">
    <source>
        <dbReference type="ARBA" id="ARBA00009512"/>
    </source>
</evidence>
<dbReference type="KEGG" id="acib:ACBT_1999"/>
<dbReference type="PANTHER" id="PTHR21011:SF1">
    <property type="entry name" value="SMALL RIBOSOMAL SUBUNIT PROTEIN BS6M"/>
    <property type="match status" value="1"/>
</dbReference>
<accession>A0A5J6RIS3</accession>
<dbReference type="EMBL" id="VBUC01000005">
    <property type="protein sequence ID" value="TLT00867.1"/>
    <property type="molecule type" value="Genomic_DNA"/>
</dbReference>
<comment type="function">
    <text evidence="4 6">Binds together with bS18 to 16S ribosomal RNA.</text>
</comment>
<gene>
    <name evidence="6 7" type="primary">rpsF</name>
    <name evidence="7" type="ORF">ACBT_1999</name>
    <name evidence="8" type="ORF">FE247_03275</name>
</gene>
<evidence type="ECO:0000256" key="3">
    <source>
        <dbReference type="ARBA" id="ARBA00023274"/>
    </source>
</evidence>
<dbReference type="SUPFAM" id="SSF54995">
    <property type="entry name" value="Ribosomal protein S6"/>
    <property type="match status" value="1"/>
</dbReference>
<dbReference type="AlphaFoldDB" id="A0A5J6RIS3"/>
<dbReference type="RefSeq" id="WP_024774555.1">
    <property type="nucleotide sequence ID" value="NZ_CP043857.1"/>
</dbReference>
<dbReference type="Pfam" id="PF01250">
    <property type="entry name" value="Ribosomal_S6"/>
    <property type="match status" value="1"/>
</dbReference>
<comment type="similarity">
    <text evidence="1 6">Belongs to the bacterial ribosomal protein bS6 family.</text>
</comment>
<keyword evidence="6" id="KW-0694">RNA-binding</keyword>
<dbReference type="GO" id="GO:0070181">
    <property type="term" value="F:small ribosomal subunit rRNA binding"/>
    <property type="evidence" value="ECO:0007669"/>
    <property type="project" value="TreeGrafter"/>
</dbReference>